<dbReference type="STRING" id="860235.AOZ06_33250"/>
<protein>
    <recommendedName>
        <fullName evidence="3">Dephospho-CoA kinase</fullName>
    </recommendedName>
</protein>
<dbReference type="Proteomes" id="UP000063699">
    <property type="component" value="Chromosome"/>
</dbReference>
<dbReference type="AlphaFoldDB" id="A0A0N9HUW7"/>
<dbReference type="Pfam" id="PF04229">
    <property type="entry name" value="GrpB"/>
    <property type="match status" value="1"/>
</dbReference>
<dbReference type="InterPro" id="IPR007344">
    <property type="entry name" value="GrpB/CoaE"/>
</dbReference>
<dbReference type="PANTHER" id="PTHR34822:SF1">
    <property type="entry name" value="GRPB FAMILY PROTEIN"/>
    <property type="match status" value="1"/>
</dbReference>
<evidence type="ECO:0008006" key="3">
    <source>
        <dbReference type="Google" id="ProtNLM"/>
    </source>
</evidence>
<dbReference type="EMBL" id="CP012752">
    <property type="protein sequence ID" value="ALG11102.1"/>
    <property type="molecule type" value="Genomic_DNA"/>
</dbReference>
<sequence length="253" mass="27734">MALVGAQPDEQYPGITWTGVGEAGLVIAVGEPSADADVVVASTEDISGLWETRLSQLVRNLADGRIAQFGAPRLEPHNPGWAVTADRLLRRLARFAARPDYAWDHIGSTSVPGLAAKPIVDLQIGVPSLQDVDGVEAAVARAGFVDVAGIAPDSPGVLRDNPRGEGNFWEKRLFASADPGQHAILHVRQLDSPWWHYTTRFRDLLRSDETLRGDYERMKRGLVEVNAGESNYDKYTIAKTAFFDTIQHRLNRA</sequence>
<dbReference type="PANTHER" id="PTHR34822">
    <property type="entry name" value="GRPB DOMAIN PROTEIN (AFU_ORTHOLOGUE AFUA_1G01530)"/>
    <property type="match status" value="1"/>
</dbReference>
<dbReference type="InterPro" id="IPR043519">
    <property type="entry name" value="NT_sf"/>
</dbReference>
<reference evidence="1 2" key="1">
    <citation type="submission" date="2015-07" db="EMBL/GenBank/DDBJ databases">
        <title>Genome sequencing of Kibdelosporangium phytohabitans.</title>
        <authorList>
            <person name="Qin S."/>
            <person name="Xing K."/>
        </authorList>
    </citation>
    <scope>NUCLEOTIDE SEQUENCE [LARGE SCALE GENOMIC DNA]</scope>
    <source>
        <strain evidence="1 2">KLBMP1111</strain>
    </source>
</reference>
<name>A0A0N9HUW7_9PSEU</name>
<evidence type="ECO:0000313" key="1">
    <source>
        <dbReference type="EMBL" id="ALG11102.1"/>
    </source>
</evidence>
<dbReference type="SUPFAM" id="SSF81301">
    <property type="entry name" value="Nucleotidyltransferase"/>
    <property type="match status" value="1"/>
</dbReference>
<keyword evidence="2" id="KW-1185">Reference proteome</keyword>
<organism evidence="1 2">
    <name type="scientific">Kibdelosporangium phytohabitans</name>
    <dbReference type="NCBI Taxonomy" id="860235"/>
    <lineage>
        <taxon>Bacteria</taxon>
        <taxon>Bacillati</taxon>
        <taxon>Actinomycetota</taxon>
        <taxon>Actinomycetes</taxon>
        <taxon>Pseudonocardiales</taxon>
        <taxon>Pseudonocardiaceae</taxon>
        <taxon>Kibdelosporangium</taxon>
    </lineage>
</organism>
<gene>
    <name evidence="1" type="ORF">AOZ06_33250</name>
</gene>
<proteinExistence type="predicted"/>
<dbReference type="RefSeq" id="WP_054293003.1">
    <property type="nucleotide sequence ID" value="NZ_CP012752.1"/>
</dbReference>
<accession>A0A0N9HUW7</accession>
<dbReference type="KEGG" id="kphy:AOZ06_33250"/>
<dbReference type="Gene3D" id="3.30.460.10">
    <property type="entry name" value="Beta Polymerase, domain 2"/>
    <property type="match status" value="1"/>
</dbReference>
<evidence type="ECO:0000313" key="2">
    <source>
        <dbReference type="Proteomes" id="UP000063699"/>
    </source>
</evidence>